<evidence type="ECO:0000313" key="1">
    <source>
        <dbReference type="EMBL" id="QKH79703.1"/>
    </source>
</evidence>
<organism evidence="2 3">
    <name type="scientific">Finegoldia magna</name>
    <name type="common">Peptostreptococcus magnus</name>
    <dbReference type="NCBI Taxonomy" id="1260"/>
    <lineage>
        <taxon>Bacteria</taxon>
        <taxon>Bacillati</taxon>
        <taxon>Bacillota</taxon>
        <taxon>Tissierellia</taxon>
        <taxon>Tissierellales</taxon>
        <taxon>Peptoniphilaceae</taxon>
        <taxon>Finegoldia</taxon>
    </lineage>
</organism>
<accession>A0A7D4FJM6</accession>
<name>A0A7D4FJM6_FINMA</name>
<dbReference type="EMBL" id="CP054000">
    <property type="protein sequence ID" value="QKH79703.1"/>
    <property type="molecule type" value="Genomic_DNA"/>
</dbReference>
<dbReference type="RefSeq" id="WP_172884272.1">
    <property type="nucleotide sequence ID" value="NZ_CP054000.1"/>
</dbReference>
<dbReference type="Proteomes" id="UP000502899">
    <property type="component" value="Chromosome"/>
</dbReference>
<proteinExistence type="predicted"/>
<sequence length="50" mass="6121">MDKEIIVKFDLKEQLTQFNLERLKTCFKMVEMIEKEYNDNCTQIHINIEI</sequence>
<reference evidence="2 3" key="1">
    <citation type="submission" date="2020-05" db="EMBL/GenBank/DDBJ databases">
        <title>FDA dAtabase for Regulatory Grade micrObial Sequences (FDA-ARGOS): Supporting development and validation of Infectious Disease Dx tests.</title>
        <authorList>
            <person name="Pederson C."/>
            <person name="Tallon L."/>
            <person name="Sadzewicz L."/>
            <person name="Zhao X."/>
            <person name="Vavikolanu K."/>
            <person name="Mehta A."/>
            <person name="Aluvathingal J."/>
            <person name="Nadendla S."/>
            <person name="Myers T."/>
            <person name="Yan Y."/>
            <person name="Sichtig H."/>
        </authorList>
    </citation>
    <scope>NUCLEOTIDE SEQUENCE [LARGE SCALE GENOMIC DNA]</scope>
    <source>
        <strain evidence="2 3">FDAARGOS_764</strain>
    </source>
</reference>
<evidence type="ECO:0000313" key="2">
    <source>
        <dbReference type="EMBL" id="QKH79752.1"/>
    </source>
</evidence>
<gene>
    <name evidence="1" type="ORF">FOC70_04805</name>
    <name evidence="2" type="ORF">FOC70_05065</name>
</gene>
<evidence type="ECO:0000313" key="3">
    <source>
        <dbReference type="Proteomes" id="UP000502899"/>
    </source>
</evidence>
<dbReference type="AlphaFoldDB" id="A0A7D4FJM6"/>
<protein>
    <submittedName>
        <fullName evidence="2">Uncharacterized protein</fullName>
    </submittedName>
</protein>
<dbReference type="EMBL" id="CP054000">
    <property type="protein sequence ID" value="QKH79752.1"/>
    <property type="molecule type" value="Genomic_DNA"/>
</dbReference>